<proteinExistence type="predicted"/>
<gene>
    <name evidence="1" type="ORF">CASFOL_008544</name>
</gene>
<comment type="caution">
    <text evidence="1">The sequence shown here is derived from an EMBL/GenBank/DDBJ whole genome shotgun (WGS) entry which is preliminary data.</text>
</comment>
<keyword evidence="2" id="KW-1185">Reference proteome</keyword>
<dbReference type="EMBL" id="JAVIJP010000009">
    <property type="protein sequence ID" value="KAL3647576.1"/>
    <property type="molecule type" value="Genomic_DNA"/>
</dbReference>
<reference evidence="2" key="1">
    <citation type="journal article" date="2024" name="IScience">
        <title>Strigolactones Initiate the Formation of Haustorium-like Structures in Castilleja.</title>
        <authorList>
            <person name="Buerger M."/>
            <person name="Peterson D."/>
            <person name="Chory J."/>
        </authorList>
    </citation>
    <scope>NUCLEOTIDE SEQUENCE [LARGE SCALE GENOMIC DNA]</scope>
</reference>
<dbReference type="AlphaFoldDB" id="A0ABD3E3C0"/>
<organism evidence="1 2">
    <name type="scientific">Castilleja foliolosa</name>
    <dbReference type="NCBI Taxonomy" id="1961234"/>
    <lineage>
        <taxon>Eukaryota</taxon>
        <taxon>Viridiplantae</taxon>
        <taxon>Streptophyta</taxon>
        <taxon>Embryophyta</taxon>
        <taxon>Tracheophyta</taxon>
        <taxon>Spermatophyta</taxon>
        <taxon>Magnoliopsida</taxon>
        <taxon>eudicotyledons</taxon>
        <taxon>Gunneridae</taxon>
        <taxon>Pentapetalae</taxon>
        <taxon>asterids</taxon>
        <taxon>lamiids</taxon>
        <taxon>Lamiales</taxon>
        <taxon>Orobanchaceae</taxon>
        <taxon>Pedicularideae</taxon>
        <taxon>Castillejinae</taxon>
        <taxon>Castilleja</taxon>
    </lineage>
</organism>
<sequence length="50" mass="5042">MCSDFGGGGVSVGDLSELKGYLLIVGDSARGSDGCDKRRGSVGCCWTLVG</sequence>
<accession>A0ABD3E3C0</accession>
<protein>
    <submittedName>
        <fullName evidence="1">Uncharacterized protein</fullName>
    </submittedName>
</protein>
<evidence type="ECO:0000313" key="2">
    <source>
        <dbReference type="Proteomes" id="UP001632038"/>
    </source>
</evidence>
<evidence type="ECO:0000313" key="1">
    <source>
        <dbReference type="EMBL" id="KAL3647576.1"/>
    </source>
</evidence>
<dbReference type="Proteomes" id="UP001632038">
    <property type="component" value="Unassembled WGS sequence"/>
</dbReference>
<name>A0ABD3E3C0_9LAMI</name>